<dbReference type="VEuPathDB" id="FungiDB:PHYBLDRAFT_140752"/>
<keyword evidence="2" id="KW-1185">Reference proteome</keyword>
<dbReference type="InterPro" id="IPR027417">
    <property type="entry name" value="P-loop_NTPase"/>
</dbReference>
<evidence type="ECO:0008006" key="3">
    <source>
        <dbReference type="Google" id="ProtNLM"/>
    </source>
</evidence>
<organism evidence="1 2">
    <name type="scientific">Phycomyces blakesleeanus (strain ATCC 8743b / DSM 1359 / FGSC 10004 / NBRC 33097 / NRRL 1555)</name>
    <dbReference type="NCBI Taxonomy" id="763407"/>
    <lineage>
        <taxon>Eukaryota</taxon>
        <taxon>Fungi</taxon>
        <taxon>Fungi incertae sedis</taxon>
        <taxon>Mucoromycota</taxon>
        <taxon>Mucoromycotina</taxon>
        <taxon>Mucoromycetes</taxon>
        <taxon>Mucorales</taxon>
        <taxon>Phycomycetaceae</taxon>
        <taxon>Phycomyces</taxon>
    </lineage>
</organism>
<dbReference type="OrthoDB" id="408152at2759"/>
<dbReference type="GeneID" id="28991361"/>
<name>A0A162Y6Z1_PHYB8</name>
<accession>A0A162Y6Z1</accession>
<dbReference type="Gene3D" id="3.40.50.300">
    <property type="entry name" value="P-loop containing nucleotide triphosphate hydrolases"/>
    <property type="match status" value="1"/>
</dbReference>
<sequence>MTKDQPISSPSQKKEPLIKILGAGYGRTGTLSLCLALDQLGYNTHHMAKVITDPSQDPDLFRDAYLFPEDPVDWDNVFKGYDAAVDWPAVAFFEKLLKEYPDAKVILTERDPDQWYTSASKTIREWPGVDDTWPEHILRARRMAKTIVCDGELRGKGFQDKQRMIDQFTRHSQRVKEIVRPENLLVMQLGEGWSRLCAFLGKEVPDLPWPHANKGDDFEKLIVLKRDQFIKNMELASRIEALGVAK</sequence>
<dbReference type="Proteomes" id="UP000077315">
    <property type="component" value="Unassembled WGS sequence"/>
</dbReference>
<protein>
    <recommendedName>
        <fullName evidence="3">P-loop containing nucleoside triphosphate hydrolase protein</fullName>
    </recommendedName>
</protein>
<dbReference type="InterPro" id="IPR040632">
    <property type="entry name" value="Sulfotransfer_4"/>
</dbReference>
<evidence type="ECO:0000313" key="1">
    <source>
        <dbReference type="EMBL" id="OAD78695.1"/>
    </source>
</evidence>
<dbReference type="STRING" id="763407.A0A162Y6Z1"/>
<dbReference type="PANTHER" id="PTHR36978">
    <property type="entry name" value="P-LOOP CONTAINING NUCLEOTIDE TRIPHOSPHATE HYDROLASE"/>
    <property type="match status" value="1"/>
</dbReference>
<evidence type="ECO:0000313" key="2">
    <source>
        <dbReference type="Proteomes" id="UP000077315"/>
    </source>
</evidence>
<dbReference type="AlphaFoldDB" id="A0A162Y6Z1"/>
<gene>
    <name evidence="1" type="ORF">PHYBLDRAFT_140752</name>
</gene>
<dbReference type="RefSeq" id="XP_018296735.1">
    <property type="nucleotide sequence ID" value="XM_018430455.1"/>
</dbReference>
<dbReference type="EMBL" id="KV440973">
    <property type="protein sequence ID" value="OAD78695.1"/>
    <property type="molecule type" value="Genomic_DNA"/>
</dbReference>
<proteinExistence type="predicted"/>
<reference evidence="2" key="1">
    <citation type="submission" date="2015-06" db="EMBL/GenBank/DDBJ databases">
        <title>Expansion of signal transduction pathways in fungi by whole-genome duplication.</title>
        <authorList>
            <consortium name="DOE Joint Genome Institute"/>
            <person name="Corrochano L.M."/>
            <person name="Kuo A."/>
            <person name="Marcet-Houben M."/>
            <person name="Polaino S."/>
            <person name="Salamov A."/>
            <person name="Villalobos J.M."/>
            <person name="Alvarez M.I."/>
            <person name="Avalos J."/>
            <person name="Benito E.P."/>
            <person name="Benoit I."/>
            <person name="Burger G."/>
            <person name="Camino L.P."/>
            <person name="Canovas D."/>
            <person name="Cerda-Olmedo E."/>
            <person name="Cheng J.-F."/>
            <person name="Dominguez A."/>
            <person name="Elias M."/>
            <person name="Eslava A.P."/>
            <person name="Glaser F."/>
            <person name="Grimwood J."/>
            <person name="Gutierrez G."/>
            <person name="Heitman J."/>
            <person name="Henrissat B."/>
            <person name="Iturriaga E.A."/>
            <person name="Lang B.F."/>
            <person name="Lavin J.L."/>
            <person name="Lee S."/>
            <person name="Li W."/>
            <person name="Lindquist E."/>
            <person name="Lopez-Garcia S."/>
            <person name="Luque E.M."/>
            <person name="Marcos A.T."/>
            <person name="Martin J."/>
            <person name="McCluskey K."/>
            <person name="Medina H.R."/>
            <person name="Miralles-Duran A."/>
            <person name="Miyazaki A."/>
            <person name="Munoz-Torres E."/>
            <person name="Oguiza J.A."/>
            <person name="Ohm R."/>
            <person name="Olmedo M."/>
            <person name="Orejas M."/>
            <person name="Ortiz-Castellanos L."/>
            <person name="Pisabarro A.G."/>
            <person name="Rodriguez-Romero J."/>
            <person name="Ruiz-Herrera J."/>
            <person name="Ruiz-Vazquez R."/>
            <person name="Sanz C."/>
            <person name="Schackwitz W."/>
            <person name="Schmutz J."/>
            <person name="Shahriari M."/>
            <person name="Shelest E."/>
            <person name="Silva-Franco F."/>
            <person name="Soanes D."/>
            <person name="Syed K."/>
            <person name="Tagua V.G."/>
            <person name="Talbot N.J."/>
            <person name="Thon M."/>
            <person name="De vries R.P."/>
            <person name="Wiebenga A."/>
            <person name="Yadav J.S."/>
            <person name="Braun E.L."/>
            <person name="Baker S."/>
            <person name="Garre V."/>
            <person name="Horwitz B."/>
            <person name="Torres-Martinez S."/>
            <person name="Idnurm A."/>
            <person name="Herrera-Estrella A."/>
            <person name="Gabaldon T."/>
            <person name="Grigoriev I.V."/>
        </authorList>
    </citation>
    <scope>NUCLEOTIDE SEQUENCE [LARGE SCALE GENOMIC DNA]</scope>
    <source>
        <strain evidence="2">NRRL 1555(-)</strain>
    </source>
</reference>
<dbReference type="Pfam" id="PF17784">
    <property type="entry name" value="Sulfotransfer_4"/>
    <property type="match status" value="1"/>
</dbReference>
<dbReference type="InParanoid" id="A0A162Y6Z1"/>
<dbReference type="SUPFAM" id="SSF52540">
    <property type="entry name" value="P-loop containing nucleoside triphosphate hydrolases"/>
    <property type="match status" value="1"/>
</dbReference>
<dbReference type="PANTHER" id="PTHR36978:SF4">
    <property type="entry name" value="P-LOOP CONTAINING NUCLEOSIDE TRIPHOSPHATE HYDROLASE PROTEIN"/>
    <property type="match status" value="1"/>
</dbReference>